<dbReference type="PROSITE" id="PS51257">
    <property type="entry name" value="PROKAR_LIPOPROTEIN"/>
    <property type="match status" value="1"/>
</dbReference>
<reference evidence="1" key="1">
    <citation type="submission" date="2020-10" db="EMBL/GenBank/DDBJ databases">
        <authorList>
            <person name="Gilroy R."/>
        </authorList>
    </citation>
    <scope>NUCLEOTIDE SEQUENCE</scope>
    <source>
        <strain evidence="1">B1-20833</strain>
    </source>
</reference>
<dbReference type="Pfam" id="PF14135">
    <property type="entry name" value="DUF4302"/>
    <property type="match status" value="1"/>
</dbReference>
<evidence type="ECO:0000313" key="1">
    <source>
        <dbReference type="EMBL" id="MBO8451335.1"/>
    </source>
</evidence>
<protein>
    <submittedName>
        <fullName evidence="1">DUF4302 domain-containing protein</fullName>
    </submittedName>
</protein>
<reference evidence="1" key="2">
    <citation type="journal article" date="2021" name="PeerJ">
        <title>Extensive microbial diversity within the chicken gut microbiome revealed by metagenomics and culture.</title>
        <authorList>
            <person name="Gilroy R."/>
            <person name="Ravi A."/>
            <person name="Getino M."/>
            <person name="Pursley I."/>
            <person name="Horton D.L."/>
            <person name="Alikhan N.F."/>
            <person name="Baker D."/>
            <person name="Gharbi K."/>
            <person name="Hall N."/>
            <person name="Watson M."/>
            <person name="Adriaenssens E.M."/>
            <person name="Foster-Nyarko E."/>
            <person name="Jarju S."/>
            <person name="Secka A."/>
            <person name="Antonio M."/>
            <person name="Oren A."/>
            <person name="Chaudhuri R.R."/>
            <person name="La Ragione R."/>
            <person name="Hildebrand F."/>
            <person name="Pallen M.J."/>
        </authorList>
    </citation>
    <scope>NUCLEOTIDE SEQUENCE</scope>
    <source>
        <strain evidence="1">B1-20833</strain>
    </source>
</reference>
<organism evidence="1 2">
    <name type="scientific">Candidatus Cryptobacteroides intestinavium</name>
    <dbReference type="NCBI Taxonomy" id="2840766"/>
    <lineage>
        <taxon>Bacteria</taxon>
        <taxon>Pseudomonadati</taxon>
        <taxon>Bacteroidota</taxon>
        <taxon>Bacteroidia</taxon>
        <taxon>Bacteroidales</taxon>
        <taxon>Candidatus Cryptobacteroides</taxon>
    </lineage>
</organism>
<dbReference type="AlphaFoldDB" id="A0A9D9HEK8"/>
<proteinExistence type="predicted"/>
<dbReference type="EMBL" id="JADIMI010000007">
    <property type="protein sequence ID" value="MBO8451335.1"/>
    <property type="molecule type" value="Genomic_DNA"/>
</dbReference>
<dbReference type="InterPro" id="IPR025396">
    <property type="entry name" value="DUF4302"/>
</dbReference>
<name>A0A9D9HEK8_9BACT</name>
<comment type="caution">
    <text evidence="1">The sequence shown here is derived from an EMBL/GenBank/DDBJ whole genome shotgun (WGS) entry which is preliminary data.</text>
</comment>
<gene>
    <name evidence="1" type="ORF">IAC06_00415</name>
</gene>
<dbReference type="Proteomes" id="UP000823661">
    <property type="component" value="Unassembled WGS sequence"/>
</dbReference>
<evidence type="ECO:0000313" key="2">
    <source>
        <dbReference type="Proteomes" id="UP000823661"/>
    </source>
</evidence>
<accession>A0A9D9HEK8</accession>
<sequence>MNRKIKISGLLAAALFTAAGCEDDFYVFEDSADERIAKGVAVYDQALLDGRTWVMEYFPSEELEYGGWMYVLQFNEGHTVRAWFEGETFAEDTYVETPYTVEYSTGPMLKFTNYNDYLHYFTFPGGNGGFQGYKGDYEFTFMDMSHDGRITMRGIKTENDIILYPLPDGYTPEEYVDAVRESQKSVTPTSLKLMVNGRQYGTVTRSAAYDENSFERCYQSKLWTVSYTYQQQRTDSLGEPMFDEQTGEPVYEDINVNDVLSFICYHDGTMRLYEPYTFKGGLEGLRDQTIQTFEWRKGAVPASDCFVCTDSLLEIRLEQ</sequence>